<evidence type="ECO:0000256" key="2">
    <source>
        <dbReference type="RuleBase" id="RU362116"/>
    </source>
</evidence>
<keyword evidence="7" id="KW-1185">Reference proteome</keyword>
<dbReference type="NCBIfam" id="TIGR03506">
    <property type="entry name" value="FlgEFG_subfam"/>
    <property type="match status" value="1"/>
</dbReference>
<reference evidence="6 7" key="1">
    <citation type="submission" date="2016-11" db="EMBL/GenBank/DDBJ databases">
        <authorList>
            <person name="Jaros S."/>
            <person name="Januszkiewicz K."/>
            <person name="Wedrychowicz H."/>
        </authorList>
    </citation>
    <scope>NUCLEOTIDE SEQUENCE [LARGE SCALE GENOMIC DNA]</scope>
    <source>
        <strain evidence="6 7">DSM 21758</strain>
    </source>
</reference>
<dbReference type="PROSITE" id="PS00588">
    <property type="entry name" value="FLAGELLA_BB_ROD"/>
    <property type="match status" value="1"/>
</dbReference>
<organism evidence="6 7">
    <name type="scientific">Clostridium cavendishii DSM 21758</name>
    <dbReference type="NCBI Taxonomy" id="1121302"/>
    <lineage>
        <taxon>Bacteria</taxon>
        <taxon>Bacillati</taxon>
        <taxon>Bacillota</taxon>
        <taxon>Clostridia</taxon>
        <taxon>Eubacteriales</taxon>
        <taxon>Clostridiaceae</taxon>
        <taxon>Clostridium</taxon>
    </lineage>
</organism>
<dbReference type="Pfam" id="PF06429">
    <property type="entry name" value="Flg_bbr_C"/>
    <property type="match status" value="1"/>
</dbReference>
<dbReference type="EMBL" id="FQZB01000003">
    <property type="protein sequence ID" value="SHI39417.1"/>
    <property type="molecule type" value="Genomic_DNA"/>
</dbReference>
<evidence type="ECO:0000259" key="5">
    <source>
        <dbReference type="Pfam" id="PF22692"/>
    </source>
</evidence>
<dbReference type="AlphaFoldDB" id="A0A1M6ASK7"/>
<dbReference type="InterPro" id="IPR019776">
    <property type="entry name" value="Flagellar_basal_body_rod_CS"/>
</dbReference>
<dbReference type="InterPro" id="IPR010930">
    <property type="entry name" value="Flg_bb/hook_C_dom"/>
</dbReference>
<dbReference type="SUPFAM" id="SSF117143">
    <property type="entry name" value="Flagellar hook protein flgE"/>
    <property type="match status" value="1"/>
</dbReference>
<accession>A0A1M6ASK7</accession>
<protein>
    <submittedName>
        <fullName evidence="6">Flagellar basal-body rod protein FlgG</fullName>
    </submittedName>
</protein>
<dbReference type="Pfam" id="PF22692">
    <property type="entry name" value="LlgE_F_G_D1"/>
    <property type="match status" value="1"/>
</dbReference>
<comment type="similarity">
    <text evidence="1 2">Belongs to the flagella basal body rod proteins family.</text>
</comment>
<proteinExistence type="inferred from homology"/>
<dbReference type="GO" id="GO:0009425">
    <property type="term" value="C:bacterial-type flagellum basal body"/>
    <property type="evidence" value="ECO:0007669"/>
    <property type="project" value="UniProtKB-SubCell"/>
</dbReference>
<dbReference type="GO" id="GO:0071978">
    <property type="term" value="P:bacterial-type flagellum-dependent swarming motility"/>
    <property type="evidence" value="ECO:0007669"/>
    <property type="project" value="TreeGrafter"/>
</dbReference>
<gene>
    <name evidence="6" type="ORF">SAMN02745163_00165</name>
</gene>
<name>A0A1M6ASK7_9CLOT</name>
<dbReference type="OrthoDB" id="9800375at2"/>
<dbReference type="InterPro" id="IPR001444">
    <property type="entry name" value="Flag_bb_rod_N"/>
</dbReference>
<dbReference type="STRING" id="1121302.SAMN02745163_00165"/>
<keyword evidence="6" id="KW-0282">Flagellum</keyword>
<comment type="subcellular location">
    <subcellularLocation>
        <location evidence="2">Bacterial flagellum basal body</location>
    </subcellularLocation>
</comment>
<feature type="domain" description="Flagellar basal-body/hook protein C-terminal" evidence="4">
    <location>
        <begin position="206"/>
        <end position="249"/>
    </location>
</feature>
<evidence type="ECO:0000259" key="4">
    <source>
        <dbReference type="Pfam" id="PF06429"/>
    </source>
</evidence>
<keyword evidence="6" id="KW-0969">Cilium</keyword>
<evidence type="ECO:0000313" key="6">
    <source>
        <dbReference type="EMBL" id="SHI39417.1"/>
    </source>
</evidence>
<evidence type="ECO:0000313" key="7">
    <source>
        <dbReference type="Proteomes" id="UP000184310"/>
    </source>
</evidence>
<dbReference type="RefSeq" id="WP_072984311.1">
    <property type="nucleotide sequence ID" value="NZ_FQZB01000003.1"/>
</dbReference>
<dbReference type="PANTHER" id="PTHR30435">
    <property type="entry name" value="FLAGELLAR PROTEIN"/>
    <property type="match status" value="1"/>
</dbReference>
<sequence length="255" mass="28125">MIRGLYTAVSGMITLEAKQDVITNNMANANTNGYKGDDLSIKSFKDVLIENKDKLEGNKNVRNPIGYLSLGARIDETNTDYTQGVLQESEKDTDLAIEGKGFFVIQKGNQQLYTRDGQFRVNTQGFLVTATGDSVVGKNPQTGADEPIHVGNSKFKVTDGKVYIDGNATSKIKTVDFDDYKNLKKVGDNMYSGQNPNENAQVNIKQNMTEKSNVNIINEMVNMMTVMRSFETNQKIVQTIDETLGKAANEVGAVR</sequence>
<keyword evidence="2" id="KW-0975">Bacterial flagellum</keyword>
<dbReference type="PANTHER" id="PTHR30435:SF19">
    <property type="entry name" value="FLAGELLAR BASAL-BODY ROD PROTEIN FLGG"/>
    <property type="match status" value="1"/>
</dbReference>
<dbReference type="Proteomes" id="UP000184310">
    <property type="component" value="Unassembled WGS sequence"/>
</dbReference>
<dbReference type="InterPro" id="IPR020013">
    <property type="entry name" value="Flagellar_FlgE/F/G"/>
</dbReference>
<feature type="domain" description="Flagellar basal body rod protein N-terminal" evidence="3">
    <location>
        <begin position="5"/>
        <end position="35"/>
    </location>
</feature>
<dbReference type="InterPro" id="IPR053967">
    <property type="entry name" value="LlgE_F_G-like_D1"/>
</dbReference>
<keyword evidence="6" id="KW-0966">Cell projection</keyword>
<dbReference type="Pfam" id="PF00460">
    <property type="entry name" value="Flg_bb_rod"/>
    <property type="match status" value="1"/>
</dbReference>
<evidence type="ECO:0000259" key="3">
    <source>
        <dbReference type="Pfam" id="PF00460"/>
    </source>
</evidence>
<dbReference type="InterPro" id="IPR037925">
    <property type="entry name" value="FlgE/F/G-like"/>
</dbReference>
<feature type="domain" description="Flagellar hook protein FlgE/F/G-like D1" evidence="5">
    <location>
        <begin position="96"/>
        <end position="151"/>
    </location>
</feature>
<evidence type="ECO:0000256" key="1">
    <source>
        <dbReference type="ARBA" id="ARBA00009677"/>
    </source>
</evidence>